<accession>A0A090C2W1</accession>
<organism evidence="1">
    <name type="scientific">Hyaloperonospora arabidopsidis (strain Emoy2)</name>
    <name type="common">Downy mildew agent</name>
    <name type="synonym">Peronospora arabidopsidis</name>
    <dbReference type="NCBI Taxonomy" id="559515"/>
    <lineage>
        <taxon>Eukaryota</taxon>
        <taxon>Sar</taxon>
        <taxon>Stramenopiles</taxon>
        <taxon>Oomycota</taxon>
        <taxon>Peronosporomycetes</taxon>
        <taxon>Peronosporales</taxon>
        <taxon>Peronosporaceae</taxon>
        <taxon>Hyaloperonospora</taxon>
    </lineage>
</organism>
<sequence>MDRSLRLHRASNWSGRCEIFLLFLSPLGCRLSADHVCKVRASLARGRRLRSHFVAECALKSPRGAVDSDRTLTSNAYLSSYTKQ</sequence>
<protein>
    <submittedName>
        <fullName evidence="1">RxLR effector candidate protein</fullName>
    </submittedName>
</protein>
<dbReference type="AlphaFoldDB" id="A0A090C2W1"/>
<reference evidence="1" key="1">
    <citation type="journal article" date="2014" name="PLoS Pathog.">
        <title>Expression profiling during Arabidopsis/downy mildew interaction reveals a highly-expressed effector that attenuates responses to salicylic acid.</title>
        <authorList>
            <person name="Asai S."/>
            <person name="Rallapalli G."/>
            <person name="Piquerez S.J.M."/>
            <person name="Caillaud M.C."/>
            <person name="Furzer O.J."/>
            <person name="Ishaque N."/>
            <person name="Wirthmueller L."/>
            <person name="Fabro G."/>
            <person name="Shirasu K."/>
            <person name="Jones J.D.G."/>
        </authorList>
    </citation>
    <scope>NUCLEOTIDE SEQUENCE</scope>
    <source>
        <strain evidence="1">Emoy2</strain>
    </source>
</reference>
<name>A0A090C2W1_HYAAE</name>
<feature type="non-terminal residue" evidence="1">
    <location>
        <position position="84"/>
    </location>
</feature>
<gene>
    <name evidence="1" type="primary">HaRxLL488</name>
</gene>
<dbReference type="EMBL" id="AB922563">
    <property type="protein sequence ID" value="BAP69139.1"/>
    <property type="molecule type" value="mRNA"/>
</dbReference>
<evidence type="ECO:0000313" key="1">
    <source>
        <dbReference type="EMBL" id="BAP69139.1"/>
    </source>
</evidence>
<proteinExistence type="evidence at transcript level"/>